<evidence type="ECO:0000256" key="6">
    <source>
        <dbReference type="ARBA" id="ARBA00030350"/>
    </source>
</evidence>
<dbReference type="EMBL" id="OX451738">
    <property type="protein sequence ID" value="CAI8602287.1"/>
    <property type="molecule type" value="Genomic_DNA"/>
</dbReference>
<gene>
    <name evidence="7" type="ORF">VFH_III033400</name>
</gene>
<keyword evidence="8" id="KW-1185">Reference proteome</keyword>
<keyword evidence="5" id="KW-0119">Carbohydrate metabolism</keyword>
<comment type="similarity">
    <text evidence="1">Belongs to the glycosyltransferase GT106 family.</text>
</comment>
<evidence type="ECO:0000256" key="3">
    <source>
        <dbReference type="ARBA" id="ARBA00022679"/>
    </source>
</evidence>
<reference evidence="7 8" key="1">
    <citation type="submission" date="2023-01" db="EMBL/GenBank/DDBJ databases">
        <authorList>
            <person name="Kreplak J."/>
        </authorList>
    </citation>
    <scope>NUCLEOTIDE SEQUENCE [LARGE SCALE GENOMIC DNA]</scope>
</reference>
<dbReference type="InterPro" id="IPR019378">
    <property type="entry name" value="GDP-Fuc_O-FucTrfase"/>
</dbReference>
<keyword evidence="3" id="KW-0808">Transferase</keyword>
<protein>
    <recommendedName>
        <fullName evidence="6">O-fucosyltransferase family protein</fullName>
    </recommendedName>
</protein>
<dbReference type="GO" id="GO:0016757">
    <property type="term" value="F:glycosyltransferase activity"/>
    <property type="evidence" value="ECO:0007669"/>
    <property type="project" value="UniProtKB-KW"/>
</dbReference>
<dbReference type="GO" id="GO:0006004">
    <property type="term" value="P:fucose metabolic process"/>
    <property type="evidence" value="ECO:0007669"/>
    <property type="project" value="UniProtKB-KW"/>
</dbReference>
<proteinExistence type="inferred from homology"/>
<keyword evidence="2" id="KW-0328">Glycosyltransferase</keyword>
<accession>A0AAV0ZW85</accession>
<evidence type="ECO:0000313" key="8">
    <source>
        <dbReference type="Proteomes" id="UP001157006"/>
    </source>
</evidence>
<evidence type="ECO:0000256" key="2">
    <source>
        <dbReference type="ARBA" id="ARBA00022676"/>
    </source>
</evidence>
<evidence type="ECO:0000256" key="4">
    <source>
        <dbReference type="ARBA" id="ARBA00023253"/>
    </source>
</evidence>
<sequence>MLIGLPVKIIKQLPSINKGRKALSAYNMRVPRKCNERCYINRILHVLVKKHVVQLNKFDYRLANRLDTEYQKLRCKVNYQALRFTDPIQEMGEKLVKRMRMRKKPYIALHLRFEPDMLAFSGCDYGGGEKEQKELSTIRRICTGIDADVDSFSTKPKGHPTAFVAALPKGLGMKLGKSQKTNQFLESLIVEGEVIL</sequence>
<evidence type="ECO:0000256" key="1">
    <source>
        <dbReference type="ARBA" id="ARBA00007737"/>
    </source>
</evidence>
<evidence type="ECO:0000313" key="7">
    <source>
        <dbReference type="EMBL" id="CAI8602287.1"/>
    </source>
</evidence>
<name>A0AAV0ZW85_VICFA</name>
<dbReference type="PANTHER" id="PTHR31818:SF1">
    <property type="entry name" value="O-FUCOSYLTRANSFERASE 16"/>
    <property type="match status" value="1"/>
</dbReference>
<dbReference type="Pfam" id="PF10250">
    <property type="entry name" value="O-FucT"/>
    <property type="match status" value="1"/>
</dbReference>
<organism evidence="7 8">
    <name type="scientific">Vicia faba</name>
    <name type="common">Broad bean</name>
    <name type="synonym">Faba vulgaris</name>
    <dbReference type="NCBI Taxonomy" id="3906"/>
    <lineage>
        <taxon>Eukaryota</taxon>
        <taxon>Viridiplantae</taxon>
        <taxon>Streptophyta</taxon>
        <taxon>Embryophyta</taxon>
        <taxon>Tracheophyta</taxon>
        <taxon>Spermatophyta</taxon>
        <taxon>Magnoliopsida</taxon>
        <taxon>eudicotyledons</taxon>
        <taxon>Gunneridae</taxon>
        <taxon>Pentapetalae</taxon>
        <taxon>rosids</taxon>
        <taxon>fabids</taxon>
        <taxon>Fabales</taxon>
        <taxon>Fabaceae</taxon>
        <taxon>Papilionoideae</taxon>
        <taxon>50 kb inversion clade</taxon>
        <taxon>NPAAA clade</taxon>
        <taxon>Hologalegina</taxon>
        <taxon>IRL clade</taxon>
        <taxon>Fabeae</taxon>
        <taxon>Vicia</taxon>
    </lineage>
</organism>
<dbReference type="AlphaFoldDB" id="A0AAV0ZW85"/>
<dbReference type="PANTHER" id="PTHR31818">
    <property type="entry name" value="O-FUCOSYLTRANSFERASE 16"/>
    <property type="match status" value="1"/>
</dbReference>
<evidence type="ECO:0000256" key="5">
    <source>
        <dbReference type="ARBA" id="ARBA00023277"/>
    </source>
</evidence>
<dbReference type="Proteomes" id="UP001157006">
    <property type="component" value="Chromosome 3"/>
</dbReference>
<keyword evidence="4" id="KW-0294">Fucose metabolism</keyword>